<evidence type="ECO:0000313" key="2">
    <source>
        <dbReference type="EMBL" id="CAD8750183.1"/>
    </source>
</evidence>
<dbReference type="InterPro" id="IPR032710">
    <property type="entry name" value="NTF2-like_dom_sf"/>
</dbReference>
<dbReference type="InterPro" id="IPR037401">
    <property type="entry name" value="SnoaL-like"/>
</dbReference>
<proteinExistence type="predicted"/>
<dbReference type="PANTHER" id="PTHR33698">
    <property type="entry name" value="NUCLEAR TRANSPORT FACTOR 2 (NTF2)-LIKE PROTEIN"/>
    <property type="match status" value="1"/>
</dbReference>
<dbReference type="PANTHER" id="PTHR33698:SF3">
    <property type="entry name" value="OS09G0266000 PROTEIN"/>
    <property type="match status" value="1"/>
</dbReference>
<organism evidence="2">
    <name type="scientific">Hemiselmis andersenii</name>
    <name type="common">Cryptophyte alga</name>
    <dbReference type="NCBI Taxonomy" id="464988"/>
    <lineage>
        <taxon>Eukaryota</taxon>
        <taxon>Cryptophyceae</taxon>
        <taxon>Cryptomonadales</taxon>
        <taxon>Hemiselmidaceae</taxon>
        <taxon>Hemiselmis</taxon>
    </lineage>
</organism>
<gene>
    <name evidence="2" type="ORF">HAND1043_LOCUS16687</name>
</gene>
<dbReference type="AlphaFoldDB" id="A0A7S0U3R5"/>
<reference evidence="2" key="1">
    <citation type="submission" date="2021-01" db="EMBL/GenBank/DDBJ databases">
        <authorList>
            <person name="Corre E."/>
            <person name="Pelletier E."/>
            <person name="Niang G."/>
            <person name="Scheremetjew M."/>
            <person name="Finn R."/>
            <person name="Kale V."/>
            <person name="Holt S."/>
            <person name="Cochrane G."/>
            <person name="Meng A."/>
            <person name="Brown T."/>
            <person name="Cohen L."/>
        </authorList>
    </citation>
    <scope>NUCLEOTIDE SEQUENCE</scope>
    <source>
        <strain evidence="2">CCMP441</strain>
    </source>
</reference>
<feature type="domain" description="SnoaL-like" evidence="1">
    <location>
        <begin position="151"/>
        <end position="237"/>
    </location>
</feature>
<dbReference type="Gene3D" id="3.10.450.50">
    <property type="match status" value="1"/>
</dbReference>
<dbReference type="EMBL" id="HBFK01027446">
    <property type="protein sequence ID" value="CAD8750183.1"/>
    <property type="molecule type" value="Transcribed_RNA"/>
</dbReference>
<dbReference type="Pfam" id="PF12680">
    <property type="entry name" value="SnoaL_2"/>
    <property type="match status" value="1"/>
</dbReference>
<evidence type="ECO:0000259" key="1">
    <source>
        <dbReference type="Pfam" id="PF12680"/>
    </source>
</evidence>
<sequence length="264" mass="28540">MLTGAGVACILFARSRRTSSLSRLSLNLSLTQNAMMRTVAVLILAALAAPSSAFSFTHSTFSLSSTLSRNRAPTARGVGLLTGGVAFGGTPSAGASSRAGRAARMARMVGMSPEEAMSTAIPEIGVRADELIPWLWNVAQYRTDYPECSLKFFADDAVYEDLIYKDPFVGKPAVEAFLRKCKDLAPPDFVFVLDKYSDGAKACGFTWHVELQTRPEAGQFANGASFYELNDEGKICYVRDVVEPPLKTGDLLLRFANFAAKLLN</sequence>
<protein>
    <recommendedName>
        <fullName evidence="1">SnoaL-like domain-containing protein</fullName>
    </recommendedName>
</protein>
<accession>A0A7S0U3R5</accession>
<name>A0A7S0U3R5_HEMAN</name>
<dbReference type="SUPFAM" id="SSF54427">
    <property type="entry name" value="NTF2-like"/>
    <property type="match status" value="1"/>
</dbReference>